<sequence>MTKIELTPAQKLEIFEEYQRRMRSCVPWDAAMKWAPELNIVGASYRPFIAFPELAPSDAPVAELNPAEHADSPNKLFRYCIRLHRAGRRLLTWWGSQTGSVIFDSDVPIPAIFQCREGEPGLWNESPWMSLTPAELITLREGTRLAKGRVVIAGLGLGHQLIEVSRRLQVKEVVLVELSQELVDFYLPKIRPHLKKRLTVIVGDAFAVLPTLAADVALVDIFPNYGGNEAAMLELRRRCPKIKKLWGWGTATMSL</sequence>
<dbReference type="EMBL" id="FOMX01000007">
    <property type="protein sequence ID" value="SFE02147.1"/>
    <property type="molecule type" value="Genomic_DNA"/>
</dbReference>
<gene>
    <name evidence="1" type="ORF">SAMN02745121_02719</name>
</gene>
<accession>A0A1I1X464</accession>
<dbReference type="Proteomes" id="UP000199400">
    <property type="component" value="Unassembled WGS sequence"/>
</dbReference>
<dbReference type="InterPro" id="IPR029063">
    <property type="entry name" value="SAM-dependent_MTases_sf"/>
</dbReference>
<dbReference type="OrthoDB" id="1640444at2"/>
<evidence type="ECO:0000313" key="2">
    <source>
        <dbReference type="Proteomes" id="UP000199400"/>
    </source>
</evidence>
<dbReference type="STRING" id="54.SAMN02745121_02719"/>
<evidence type="ECO:0008006" key="3">
    <source>
        <dbReference type="Google" id="ProtNLM"/>
    </source>
</evidence>
<dbReference type="RefSeq" id="WP_096328910.1">
    <property type="nucleotide sequence ID" value="NZ_FOMX01000007.1"/>
</dbReference>
<name>A0A1I1X464_9BACT</name>
<dbReference type="SUPFAM" id="SSF53335">
    <property type="entry name" value="S-adenosyl-L-methionine-dependent methyltransferases"/>
    <property type="match status" value="1"/>
</dbReference>
<evidence type="ECO:0000313" key="1">
    <source>
        <dbReference type="EMBL" id="SFE02147.1"/>
    </source>
</evidence>
<keyword evidence="2" id="KW-1185">Reference proteome</keyword>
<reference evidence="2" key="1">
    <citation type="submission" date="2016-10" db="EMBL/GenBank/DDBJ databases">
        <authorList>
            <person name="Varghese N."/>
            <person name="Submissions S."/>
        </authorList>
    </citation>
    <scope>NUCLEOTIDE SEQUENCE [LARGE SCALE GENOMIC DNA]</scope>
    <source>
        <strain evidence="2">ATCC 25963</strain>
    </source>
</reference>
<protein>
    <recommendedName>
        <fullName evidence="3">Methyltransferase domain-containing protein</fullName>
    </recommendedName>
</protein>
<dbReference type="AlphaFoldDB" id="A0A1I1X464"/>
<dbReference type="CDD" id="cd02440">
    <property type="entry name" value="AdoMet_MTases"/>
    <property type="match status" value="1"/>
</dbReference>
<proteinExistence type="predicted"/>
<dbReference type="Gene3D" id="3.40.50.150">
    <property type="entry name" value="Vaccinia Virus protein VP39"/>
    <property type="match status" value="1"/>
</dbReference>
<organism evidence="1 2">
    <name type="scientific">Nannocystis exedens</name>
    <dbReference type="NCBI Taxonomy" id="54"/>
    <lineage>
        <taxon>Bacteria</taxon>
        <taxon>Pseudomonadati</taxon>
        <taxon>Myxococcota</taxon>
        <taxon>Polyangia</taxon>
        <taxon>Nannocystales</taxon>
        <taxon>Nannocystaceae</taxon>
        <taxon>Nannocystis</taxon>
    </lineage>
</organism>